<keyword evidence="1" id="KW-0812">Transmembrane</keyword>
<evidence type="ECO:0000256" key="1">
    <source>
        <dbReference type="SAM" id="Phobius"/>
    </source>
</evidence>
<evidence type="ECO:0000313" key="2">
    <source>
        <dbReference type="EMBL" id="AXG76421.1"/>
    </source>
</evidence>
<feature type="transmembrane region" description="Helical" evidence="1">
    <location>
        <begin position="96"/>
        <end position="115"/>
    </location>
</feature>
<dbReference type="AlphaFoldDB" id="A0A345HI97"/>
<feature type="transmembrane region" description="Helical" evidence="1">
    <location>
        <begin position="177"/>
        <end position="199"/>
    </location>
</feature>
<name>A0A345HI97_9ACTN</name>
<accession>A0A345HI97</accession>
<dbReference type="Proteomes" id="UP000253868">
    <property type="component" value="Chromosome"/>
</dbReference>
<dbReference type="KEGG" id="spad:DVK44_00580"/>
<evidence type="ECO:0000313" key="3">
    <source>
        <dbReference type="Proteomes" id="UP000253868"/>
    </source>
</evidence>
<organism evidence="2 3">
    <name type="scientific">Streptomyces paludis</name>
    <dbReference type="NCBI Taxonomy" id="2282738"/>
    <lineage>
        <taxon>Bacteria</taxon>
        <taxon>Bacillati</taxon>
        <taxon>Actinomycetota</taxon>
        <taxon>Actinomycetes</taxon>
        <taxon>Kitasatosporales</taxon>
        <taxon>Streptomycetaceae</taxon>
        <taxon>Streptomyces</taxon>
    </lineage>
</organism>
<protein>
    <submittedName>
        <fullName evidence="2">Uncharacterized protein</fullName>
    </submittedName>
</protein>
<gene>
    <name evidence="2" type="ORF">DVK44_00580</name>
</gene>
<dbReference type="EMBL" id="CP031194">
    <property type="protein sequence ID" value="AXG76421.1"/>
    <property type="molecule type" value="Genomic_DNA"/>
</dbReference>
<proteinExistence type="predicted"/>
<keyword evidence="1" id="KW-1133">Transmembrane helix</keyword>
<feature type="transmembrane region" description="Helical" evidence="1">
    <location>
        <begin position="22"/>
        <end position="39"/>
    </location>
</feature>
<feature type="transmembrane region" description="Helical" evidence="1">
    <location>
        <begin position="68"/>
        <end position="84"/>
    </location>
</feature>
<keyword evidence="3" id="KW-1185">Reference proteome</keyword>
<reference evidence="3" key="1">
    <citation type="submission" date="2018-07" db="EMBL/GenBank/DDBJ databases">
        <authorList>
            <person name="Zhao J."/>
        </authorList>
    </citation>
    <scope>NUCLEOTIDE SEQUENCE [LARGE SCALE GENOMIC DNA]</scope>
    <source>
        <strain evidence="3">GSSD-12</strain>
    </source>
</reference>
<keyword evidence="1" id="KW-0472">Membrane</keyword>
<sequence>MAPAVGSREWWRPFGAGPMHDVLWVTGLVGGVLCLAGHPAASVRQWMPHAVALAAMLAMAPGAGSRRGLLVGAGALGLAWLWQMRAGCRCRGPAEAVDLAAMAVLTAVAAGAAGLESGHHGDHAAAVADGPAGVASAALTPWTALFLVACWVVARAGAVLVRLAWPSGSPEHRPERRALLLGETGGVLMVTTMAAMIGLP</sequence>